<keyword evidence="2" id="KW-1185">Reference proteome</keyword>
<reference evidence="1 2" key="1">
    <citation type="submission" date="2022-08" db="EMBL/GenBank/DDBJ databases">
        <title>Polyphasic taxonomy analysis of Qipengyuania sp.RS5-5.</title>
        <authorList>
            <person name="Xamxidin M."/>
            <person name="Wu M."/>
        </authorList>
    </citation>
    <scope>NUCLEOTIDE SEQUENCE [LARGE SCALE GENOMIC DNA]</scope>
    <source>
        <strain evidence="1 2">RS5-5</strain>
    </source>
</reference>
<comment type="caution">
    <text evidence="1">The sequence shown here is derived from an EMBL/GenBank/DDBJ whole genome shotgun (WGS) entry which is preliminary data.</text>
</comment>
<name>A0ABT1XL54_9SPHN</name>
<organism evidence="1 2">
    <name type="scientific">Parerythrobacter lacustris</name>
    <dbReference type="NCBI Taxonomy" id="2969984"/>
    <lineage>
        <taxon>Bacteria</taxon>
        <taxon>Pseudomonadati</taxon>
        <taxon>Pseudomonadota</taxon>
        <taxon>Alphaproteobacteria</taxon>
        <taxon>Sphingomonadales</taxon>
        <taxon>Erythrobacteraceae</taxon>
        <taxon>Parerythrobacter</taxon>
    </lineage>
</organism>
<protein>
    <submittedName>
        <fullName evidence="1">Uncharacterized protein</fullName>
    </submittedName>
</protein>
<dbReference type="Proteomes" id="UP001206067">
    <property type="component" value="Unassembled WGS sequence"/>
</dbReference>
<dbReference type="EMBL" id="JANKHH010000001">
    <property type="protein sequence ID" value="MCR2832393.1"/>
    <property type="molecule type" value="Genomic_DNA"/>
</dbReference>
<sequence length="123" mass="13871">MDKWLPAEDFIEADVIRWTEGIFDSRRKGKAQRIGERLVAAEVLHKGDDGWVKLLVRSCTITKDEIAGKSAQTLKAGVQIRRGIKTILRGKPTRLLWDDESARVAVLASKPVKSRFAPRMDET</sequence>
<evidence type="ECO:0000313" key="1">
    <source>
        <dbReference type="EMBL" id="MCR2832393.1"/>
    </source>
</evidence>
<proteinExistence type="predicted"/>
<gene>
    <name evidence="1" type="ORF">NSO95_00420</name>
</gene>
<dbReference type="RefSeq" id="WP_257594158.1">
    <property type="nucleotide sequence ID" value="NZ_JANKHH010000001.1"/>
</dbReference>
<accession>A0ABT1XL54</accession>
<evidence type="ECO:0000313" key="2">
    <source>
        <dbReference type="Proteomes" id="UP001206067"/>
    </source>
</evidence>